<feature type="compositionally biased region" description="Basic and acidic residues" evidence="3">
    <location>
        <begin position="321"/>
        <end position="332"/>
    </location>
</feature>
<feature type="region of interest" description="Disordered" evidence="3">
    <location>
        <begin position="321"/>
        <end position="343"/>
    </location>
</feature>
<evidence type="ECO:0000313" key="4">
    <source>
        <dbReference type="EMBL" id="GMH12048.1"/>
    </source>
</evidence>
<evidence type="ECO:0000256" key="2">
    <source>
        <dbReference type="ARBA" id="ARBA00022801"/>
    </source>
</evidence>
<dbReference type="GO" id="GO:0005634">
    <property type="term" value="C:nucleus"/>
    <property type="evidence" value="ECO:0007669"/>
    <property type="project" value="TreeGrafter"/>
</dbReference>
<accession>A0AAD3SIM1</accession>
<feature type="compositionally biased region" description="Basic residues" evidence="3">
    <location>
        <begin position="333"/>
        <end position="343"/>
    </location>
</feature>
<dbReference type="EMBL" id="BSYO01000011">
    <property type="protein sequence ID" value="GMH12048.1"/>
    <property type="molecule type" value="Genomic_DNA"/>
</dbReference>
<evidence type="ECO:0000256" key="3">
    <source>
        <dbReference type="SAM" id="MobiDB-lite"/>
    </source>
</evidence>
<protein>
    <recommendedName>
        <fullName evidence="6">3'-5' exonuclease domain-containing protein</fullName>
    </recommendedName>
</protein>
<proteinExistence type="predicted"/>
<dbReference type="GO" id="GO:0003676">
    <property type="term" value="F:nucleic acid binding"/>
    <property type="evidence" value="ECO:0007669"/>
    <property type="project" value="InterPro"/>
</dbReference>
<evidence type="ECO:0008006" key="6">
    <source>
        <dbReference type="Google" id="ProtNLM"/>
    </source>
</evidence>
<dbReference type="GO" id="GO:0005737">
    <property type="term" value="C:cytoplasm"/>
    <property type="evidence" value="ECO:0007669"/>
    <property type="project" value="TreeGrafter"/>
</dbReference>
<feature type="region of interest" description="Disordered" evidence="3">
    <location>
        <begin position="279"/>
        <end position="307"/>
    </location>
</feature>
<sequence length="343" mass="38794">MQIDNLGTDVVRCAPLLPSPSKLLPSPWSELKLRTKTLERRMIPKPILSKIGKYNIKIGSQSVKVEVLDSAELISSWIIDHLKPKLQGEEPVIVGLDLHASKNIWGNYSANSLLVICINDANCLVVQWKYVDKKPEILKKFLGDRKNCFVGVGLERKLSRGVPPSPDLLLCQKAELSHLMARFHKKPSYCNSDLKALAAVYKMPYEPPALGGCYGCGRINYEARVFSKEEVKVLVHDAYVCYKIGQELVEKLRHNDTTEGTIRERRNYSAMKQLCENSGNVGIPRDSGNTVKETTQGTQGTTQGTPCRAMKQLREQLKECRNRPTMKQLREQLRKHRNRPAMK</sequence>
<organism evidence="4 5">
    <name type="scientific">Nepenthes gracilis</name>
    <name type="common">Slender pitcher plant</name>
    <dbReference type="NCBI Taxonomy" id="150966"/>
    <lineage>
        <taxon>Eukaryota</taxon>
        <taxon>Viridiplantae</taxon>
        <taxon>Streptophyta</taxon>
        <taxon>Embryophyta</taxon>
        <taxon>Tracheophyta</taxon>
        <taxon>Spermatophyta</taxon>
        <taxon>Magnoliopsida</taxon>
        <taxon>eudicotyledons</taxon>
        <taxon>Gunneridae</taxon>
        <taxon>Pentapetalae</taxon>
        <taxon>Caryophyllales</taxon>
        <taxon>Nepenthaceae</taxon>
        <taxon>Nepenthes</taxon>
    </lineage>
</organism>
<dbReference type="InterPro" id="IPR051132">
    <property type="entry name" value="3-5_Exonuclease_domain"/>
</dbReference>
<dbReference type="SUPFAM" id="SSF53098">
    <property type="entry name" value="Ribonuclease H-like"/>
    <property type="match status" value="1"/>
</dbReference>
<dbReference type="GO" id="GO:0008408">
    <property type="term" value="F:3'-5' exonuclease activity"/>
    <property type="evidence" value="ECO:0007669"/>
    <property type="project" value="TreeGrafter"/>
</dbReference>
<feature type="compositionally biased region" description="Low complexity" evidence="3">
    <location>
        <begin position="294"/>
        <end position="305"/>
    </location>
</feature>
<dbReference type="InterPro" id="IPR036397">
    <property type="entry name" value="RNaseH_sf"/>
</dbReference>
<name>A0AAD3SIM1_NEPGR</name>
<keyword evidence="2" id="KW-0378">Hydrolase</keyword>
<dbReference type="PANTHER" id="PTHR13620">
    <property type="entry name" value="3-5 EXONUCLEASE"/>
    <property type="match status" value="1"/>
</dbReference>
<reference evidence="4" key="1">
    <citation type="submission" date="2023-05" db="EMBL/GenBank/DDBJ databases">
        <title>Nepenthes gracilis genome sequencing.</title>
        <authorList>
            <person name="Fukushima K."/>
        </authorList>
    </citation>
    <scope>NUCLEOTIDE SEQUENCE</scope>
    <source>
        <strain evidence="4">SING2019-196</strain>
    </source>
</reference>
<comment type="caution">
    <text evidence="4">The sequence shown here is derived from an EMBL/GenBank/DDBJ whole genome shotgun (WGS) entry which is preliminary data.</text>
</comment>
<keyword evidence="1" id="KW-0540">Nuclease</keyword>
<dbReference type="Proteomes" id="UP001279734">
    <property type="component" value="Unassembled WGS sequence"/>
</dbReference>
<keyword evidence="5" id="KW-1185">Reference proteome</keyword>
<dbReference type="AlphaFoldDB" id="A0AAD3SIM1"/>
<evidence type="ECO:0000256" key="1">
    <source>
        <dbReference type="ARBA" id="ARBA00022722"/>
    </source>
</evidence>
<evidence type="ECO:0000313" key="5">
    <source>
        <dbReference type="Proteomes" id="UP001279734"/>
    </source>
</evidence>
<dbReference type="Gene3D" id="3.30.420.10">
    <property type="entry name" value="Ribonuclease H-like superfamily/Ribonuclease H"/>
    <property type="match status" value="1"/>
</dbReference>
<dbReference type="PANTHER" id="PTHR13620:SF121">
    <property type="entry name" value="EMB|CAB82946.1-RELATED"/>
    <property type="match status" value="1"/>
</dbReference>
<dbReference type="InterPro" id="IPR012337">
    <property type="entry name" value="RNaseH-like_sf"/>
</dbReference>
<gene>
    <name evidence="4" type="ORF">Nepgr_013889</name>
</gene>